<evidence type="ECO:0000256" key="5">
    <source>
        <dbReference type="ARBA" id="ARBA00022801"/>
    </source>
</evidence>
<sequence>MSAPTSPLPFWELIETLKTTKRGGWIRQELQTRTESVSDHMYRMAVMCHMAPGQFGETVRAQAAAMALVHDMGEAIIGDITPYDGISPDEKRLREELAVKFLSCTVRPSNPHFADMVLELWNEYEAGKTQVSQLVRQIDKLECMNQAAIYEERSGQDMEEFMALRSCVTLPELQPWLSVVLQDYEELKSRRKSDTIIVFVSGGPGVGKGTQCTLIAEEFGFCHISVGDLLRKEAASPLSHYGAFITESMQNSVLLPAQLTTYLLRQEMQKAQAQGAQRFLLDGFPRSVDQAASFGIKISDRYSTISLDCSEETMRERLEQRAQSSERIDDNSDVVLRRFRTYEENNAPVLEYLREHGPVHHVDAARSVDAVHQSMRQMIEQVLKSGQTHRVQQPNSSAPAGPA</sequence>
<keyword evidence="2" id="KW-0479">Metal-binding</keyword>
<keyword evidence="4 6" id="KW-0418">Kinase</keyword>
<dbReference type="GO" id="GO:0046872">
    <property type="term" value="F:metal ion binding"/>
    <property type="evidence" value="ECO:0007669"/>
    <property type="project" value="UniProtKB-KW"/>
</dbReference>
<dbReference type="HAMAP" id="MF_00235">
    <property type="entry name" value="Adenylate_kinase_Adk"/>
    <property type="match status" value="1"/>
</dbReference>
<dbReference type="Gene3D" id="1.10.3210.10">
    <property type="entry name" value="Hypothetical protein af1432"/>
    <property type="match status" value="1"/>
</dbReference>
<dbReference type="GO" id="GO:0019205">
    <property type="term" value="F:nucleobase-containing compound kinase activity"/>
    <property type="evidence" value="ECO:0007669"/>
    <property type="project" value="InterPro"/>
</dbReference>
<evidence type="ECO:0000313" key="9">
    <source>
        <dbReference type="Proteomes" id="UP000825890"/>
    </source>
</evidence>
<keyword evidence="1 6" id="KW-0808">Transferase</keyword>
<evidence type="ECO:0000256" key="3">
    <source>
        <dbReference type="ARBA" id="ARBA00022741"/>
    </source>
</evidence>
<dbReference type="PANTHER" id="PTHR11845:SF13">
    <property type="entry name" value="5'-DEOXYNUCLEOTIDASE HDDC2"/>
    <property type="match status" value="1"/>
</dbReference>
<evidence type="ECO:0000256" key="4">
    <source>
        <dbReference type="ARBA" id="ARBA00022777"/>
    </source>
</evidence>
<dbReference type="SUPFAM" id="SSF109604">
    <property type="entry name" value="HD-domain/PDEase-like"/>
    <property type="match status" value="1"/>
</dbReference>
<dbReference type="PRINTS" id="PR00094">
    <property type="entry name" value="ADENYLTKNASE"/>
</dbReference>
<feature type="domain" description="HD" evidence="7">
    <location>
        <begin position="14"/>
        <end position="161"/>
    </location>
</feature>
<keyword evidence="3" id="KW-0547">Nucleotide-binding</keyword>
<evidence type="ECO:0000256" key="2">
    <source>
        <dbReference type="ARBA" id="ARBA00022723"/>
    </source>
</evidence>
<dbReference type="PROSITE" id="PS00113">
    <property type="entry name" value="ADENYLATE_KINASE"/>
    <property type="match status" value="1"/>
</dbReference>
<proteinExistence type="inferred from homology"/>
<gene>
    <name evidence="8" type="ORF">CKM354_001125700</name>
</gene>
<dbReference type="Gene3D" id="3.40.50.300">
    <property type="entry name" value="P-loop containing nucleotide triphosphate hydrolases"/>
    <property type="match status" value="1"/>
</dbReference>
<dbReference type="InterPro" id="IPR033690">
    <property type="entry name" value="Adenylat_kinase_CS"/>
</dbReference>
<dbReference type="AlphaFoldDB" id="A0A9P3CWR0"/>
<dbReference type="CDD" id="cd01428">
    <property type="entry name" value="ADK"/>
    <property type="match status" value="1"/>
</dbReference>
<evidence type="ECO:0000256" key="1">
    <source>
        <dbReference type="ARBA" id="ARBA00022679"/>
    </source>
</evidence>
<dbReference type="Pfam" id="PF13023">
    <property type="entry name" value="HD_3"/>
    <property type="match status" value="1"/>
</dbReference>
<keyword evidence="9" id="KW-1185">Reference proteome</keyword>
<dbReference type="InterPro" id="IPR000850">
    <property type="entry name" value="Adenylat/UMP-CMP_kin"/>
</dbReference>
<dbReference type="RefSeq" id="XP_044662672.1">
    <property type="nucleotide sequence ID" value="XM_044806737.1"/>
</dbReference>
<dbReference type="GO" id="GO:0002953">
    <property type="term" value="F:5'-deoxynucleotidase activity"/>
    <property type="evidence" value="ECO:0007669"/>
    <property type="project" value="InterPro"/>
</dbReference>
<dbReference type="GO" id="GO:0005524">
    <property type="term" value="F:ATP binding"/>
    <property type="evidence" value="ECO:0007669"/>
    <property type="project" value="InterPro"/>
</dbReference>
<evidence type="ECO:0000313" key="8">
    <source>
        <dbReference type="EMBL" id="GIZ48185.1"/>
    </source>
</evidence>
<dbReference type="OrthoDB" id="442176at2759"/>
<name>A0A9P3CWR0_9PEZI</name>
<protein>
    <recommendedName>
        <fullName evidence="7">HD domain-containing protein</fullName>
    </recommendedName>
</protein>
<dbReference type="InterPro" id="IPR039356">
    <property type="entry name" value="YfbR/HDDC2"/>
</dbReference>
<evidence type="ECO:0000259" key="7">
    <source>
        <dbReference type="Pfam" id="PF13023"/>
    </source>
</evidence>
<keyword evidence="5" id="KW-0378">Hydrolase</keyword>
<dbReference type="GO" id="GO:0005737">
    <property type="term" value="C:cytoplasm"/>
    <property type="evidence" value="ECO:0007669"/>
    <property type="project" value="TreeGrafter"/>
</dbReference>
<dbReference type="InterPro" id="IPR006674">
    <property type="entry name" value="HD_domain"/>
</dbReference>
<dbReference type="GO" id="GO:0006139">
    <property type="term" value="P:nucleobase-containing compound metabolic process"/>
    <property type="evidence" value="ECO:0007669"/>
    <property type="project" value="InterPro"/>
</dbReference>
<dbReference type="InterPro" id="IPR027417">
    <property type="entry name" value="P-loop_NTPase"/>
</dbReference>
<comment type="caution">
    <text evidence="8">The sequence shown here is derived from an EMBL/GenBank/DDBJ whole genome shotgun (WGS) entry which is preliminary data.</text>
</comment>
<comment type="similarity">
    <text evidence="6">Belongs to the adenylate kinase family.</text>
</comment>
<dbReference type="SUPFAM" id="SSF52540">
    <property type="entry name" value="P-loop containing nucleoside triphosphate hydrolases"/>
    <property type="match status" value="1"/>
</dbReference>
<dbReference type="EMBL" id="BOLY01000008">
    <property type="protein sequence ID" value="GIZ48185.1"/>
    <property type="molecule type" value="Genomic_DNA"/>
</dbReference>
<organism evidence="8 9">
    <name type="scientific">Cercospora kikuchii</name>
    <dbReference type="NCBI Taxonomy" id="84275"/>
    <lineage>
        <taxon>Eukaryota</taxon>
        <taxon>Fungi</taxon>
        <taxon>Dikarya</taxon>
        <taxon>Ascomycota</taxon>
        <taxon>Pezizomycotina</taxon>
        <taxon>Dothideomycetes</taxon>
        <taxon>Dothideomycetidae</taxon>
        <taxon>Mycosphaerellales</taxon>
        <taxon>Mycosphaerellaceae</taxon>
        <taxon>Cercospora</taxon>
    </lineage>
</organism>
<dbReference type="GeneID" id="68296832"/>
<evidence type="ECO:0000256" key="6">
    <source>
        <dbReference type="RuleBase" id="RU003330"/>
    </source>
</evidence>
<accession>A0A9P3CWR0</accession>
<dbReference type="Proteomes" id="UP000825890">
    <property type="component" value="Unassembled WGS sequence"/>
</dbReference>
<dbReference type="PANTHER" id="PTHR11845">
    <property type="entry name" value="5'-DEOXYNUCLEOTIDASE HDDC2"/>
    <property type="match status" value="1"/>
</dbReference>
<reference evidence="8 9" key="1">
    <citation type="submission" date="2021-01" db="EMBL/GenBank/DDBJ databases">
        <title>Cercospora kikuchii MAFF 305040 whole genome shotgun sequence.</title>
        <authorList>
            <person name="Kashiwa T."/>
            <person name="Suzuki T."/>
        </authorList>
    </citation>
    <scope>NUCLEOTIDE SEQUENCE [LARGE SCALE GENOMIC DNA]</scope>
    <source>
        <strain evidence="8 9">MAFF 305040</strain>
    </source>
</reference>
<dbReference type="Pfam" id="PF00406">
    <property type="entry name" value="ADK"/>
    <property type="match status" value="1"/>
</dbReference>